<dbReference type="AlphaFoldDB" id="A0A6B1DUN9"/>
<dbReference type="PANTHER" id="PTHR20883:SF46">
    <property type="entry name" value="PHYTANOYL-COA HYDROXYLASE"/>
    <property type="match status" value="1"/>
</dbReference>
<reference evidence="1" key="1">
    <citation type="submission" date="2019-09" db="EMBL/GenBank/DDBJ databases">
        <title>Characterisation of the sponge microbiome using genome-centric metagenomics.</title>
        <authorList>
            <person name="Engelberts J.P."/>
            <person name="Robbins S.J."/>
            <person name="De Goeij J.M."/>
            <person name="Aranda M."/>
            <person name="Bell S.C."/>
            <person name="Webster N.S."/>
        </authorList>
    </citation>
    <scope>NUCLEOTIDE SEQUENCE</scope>
    <source>
        <strain evidence="1">SB0662_bin_9</strain>
    </source>
</reference>
<organism evidence="1">
    <name type="scientific">Caldilineaceae bacterium SB0662_bin_9</name>
    <dbReference type="NCBI Taxonomy" id="2605258"/>
    <lineage>
        <taxon>Bacteria</taxon>
        <taxon>Bacillati</taxon>
        <taxon>Chloroflexota</taxon>
        <taxon>Caldilineae</taxon>
        <taxon>Caldilineales</taxon>
        <taxon>Caldilineaceae</taxon>
    </lineage>
</organism>
<keyword evidence="1" id="KW-0560">Oxidoreductase</keyword>
<sequence length="287" mass="32786">MVTQEQIDFFRDKGYLRYGPVLAQDEIELYRERLDQVIDEENRGGRDDELEFKYGHRRPGEIEEFDRPITQYINMWKRDDAYLNLLHHPVITGVAKALLGTDRLRLWHDQIISKPPHDNGHFHFHQDFYLWPLMDPNILTCWLALDDVDPTNGSMHVVPSSHRDPRFGLESYAAEMEAIAAAEARGETTEPSDRVKMKDEPASIGLSVDLPAGGCMFHHCLNFHATPPNVTEGQRRAHIMIFMADGVRVNLNQSEQHPLIPGFEVGHGEPLTGQGFPVCDAEFYKAS</sequence>
<proteinExistence type="predicted"/>
<evidence type="ECO:0000313" key="1">
    <source>
        <dbReference type="EMBL" id="MYD91540.1"/>
    </source>
</evidence>
<comment type="caution">
    <text evidence="1">The sequence shown here is derived from an EMBL/GenBank/DDBJ whole genome shotgun (WGS) entry which is preliminary data.</text>
</comment>
<dbReference type="PANTHER" id="PTHR20883">
    <property type="entry name" value="PHYTANOYL-COA DIOXYGENASE DOMAIN CONTAINING 1"/>
    <property type="match status" value="1"/>
</dbReference>
<accession>A0A6B1DUN9</accession>
<dbReference type="InterPro" id="IPR008775">
    <property type="entry name" value="Phytyl_CoA_dOase-like"/>
</dbReference>
<dbReference type="Gene3D" id="2.60.120.620">
    <property type="entry name" value="q2cbj1_9rhob like domain"/>
    <property type="match status" value="1"/>
</dbReference>
<dbReference type="GO" id="GO:0016706">
    <property type="term" value="F:2-oxoglutarate-dependent dioxygenase activity"/>
    <property type="evidence" value="ECO:0007669"/>
    <property type="project" value="UniProtKB-ARBA"/>
</dbReference>
<dbReference type="Pfam" id="PF05721">
    <property type="entry name" value="PhyH"/>
    <property type="match status" value="1"/>
</dbReference>
<keyword evidence="1" id="KW-0223">Dioxygenase</keyword>
<name>A0A6B1DUN9_9CHLR</name>
<dbReference type="SUPFAM" id="SSF51197">
    <property type="entry name" value="Clavaminate synthase-like"/>
    <property type="match status" value="1"/>
</dbReference>
<dbReference type="EMBL" id="VXPY01000100">
    <property type="protein sequence ID" value="MYD91540.1"/>
    <property type="molecule type" value="Genomic_DNA"/>
</dbReference>
<gene>
    <name evidence="1" type="ORF">F4Y08_14605</name>
</gene>
<protein>
    <submittedName>
        <fullName evidence="1">Phytanoyl-CoA dioxygenase family protein</fullName>
    </submittedName>
</protein>
<dbReference type="GO" id="GO:0005506">
    <property type="term" value="F:iron ion binding"/>
    <property type="evidence" value="ECO:0007669"/>
    <property type="project" value="UniProtKB-ARBA"/>
</dbReference>